<dbReference type="RefSeq" id="WP_141290614.1">
    <property type="nucleotide sequence ID" value="NZ_BAAAEW010000023.1"/>
</dbReference>
<keyword evidence="10" id="KW-1006">Bacterial flagellum protein export</keyword>
<keyword evidence="7" id="KW-1005">Bacterial flagellum biogenesis</keyword>
<evidence type="ECO:0000256" key="4">
    <source>
        <dbReference type="ARBA" id="ARBA00022448"/>
    </source>
</evidence>
<evidence type="ECO:0000256" key="5">
    <source>
        <dbReference type="ARBA" id="ARBA00022475"/>
    </source>
</evidence>
<evidence type="ECO:0000256" key="3">
    <source>
        <dbReference type="ARBA" id="ARBA00020392"/>
    </source>
</evidence>
<dbReference type="InterPro" id="IPR012823">
    <property type="entry name" value="Flagell_FliJ"/>
</dbReference>
<dbReference type="InterPro" id="IPR052570">
    <property type="entry name" value="FliJ"/>
</dbReference>
<evidence type="ECO:0000256" key="1">
    <source>
        <dbReference type="ARBA" id="ARBA00004413"/>
    </source>
</evidence>
<dbReference type="EMBL" id="BAAAEW010000023">
    <property type="protein sequence ID" value="GAA0756939.1"/>
    <property type="molecule type" value="Genomic_DNA"/>
</dbReference>
<name>A0ABN1K778_9BURK</name>
<keyword evidence="4" id="KW-0813">Transport</keyword>
<keyword evidence="8" id="KW-0653">Protein transport</keyword>
<evidence type="ECO:0000256" key="11">
    <source>
        <dbReference type="SAM" id="MobiDB-lite"/>
    </source>
</evidence>
<accession>A0ABN1K778</accession>
<organism evidence="12 13">
    <name type="scientific">Ideonella azotifigens</name>
    <dbReference type="NCBI Taxonomy" id="513160"/>
    <lineage>
        <taxon>Bacteria</taxon>
        <taxon>Pseudomonadati</taxon>
        <taxon>Pseudomonadota</taxon>
        <taxon>Betaproteobacteria</taxon>
        <taxon>Burkholderiales</taxon>
        <taxon>Sphaerotilaceae</taxon>
        <taxon>Ideonella</taxon>
    </lineage>
</organism>
<protein>
    <recommendedName>
        <fullName evidence="3">Flagellar FliJ protein</fullName>
    </recommendedName>
</protein>
<proteinExistence type="inferred from homology"/>
<dbReference type="InterPro" id="IPR053716">
    <property type="entry name" value="Flag_assembly_chemotaxis_eff"/>
</dbReference>
<keyword evidence="6" id="KW-0145">Chemotaxis</keyword>
<dbReference type="Proteomes" id="UP001500279">
    <property type="component" value="Unassembled WGS sequence"/>
</dbReference>
<comment type="similarity">
    <text evidence="2">Belongs to the FliJ family.</text>
</comment>
<dbReference type="Gene3D" id="1.10.287.1700">
    <property type="match status" value="1"/>
</dbReference>
<reference evidence="12 13" key="1">
    <citation type="journal article" date="2019" name="Int. J. Syst. Evol. Microbiol.">
        <title>The Global Catalogue of Microorganisms (GCM) 10K type strain sequencing project: providing services to taxonomists for standard genome sequencing and annotation.</title>
        <authorList>
            <consortium name="The Broad Institute Genomics Platform"/>
            <consortium name="The Broad Institute Genome Sequencing Center for Infectious Disease"/>
            <person name="Wu L."/>
            <person name="Ma J."/>
        </authorList>
    </citation>
    <scope>NUCLEOTIDE SEQUENCE [LARGE SCALE GENOMIC DNA]</scope>
    <source>
        <strain evidence="12 13">JCM 15503</strain>
    </source>
</reference>
<sequence>MNRMELLRTLLEREQRRRDDAIAEWRETERMAEAAREQADSLVTYRGEYRKRWAAQFAKGGAIELVRCYHGFVGRLDQAIASQQGVVMQADQRVRAAHQRVQQRELKVATVRRLIERRQHSLLQDERKREQKQADEANQRRAWASRQSMAGAAA</sequence>
<gene>
    <name evidence="12" type="ORF">GCM10009107_35990</name>
</gene>
<evidence type="ECO:0000313" key="13">
    <source>
        <dbReference type="Proteomes" id="UP001500279"/>
    </source>
</evidence>
<comment type="caution">
    <text evidence="12">The sequence shown here is derived from an EMBL/GenBank/DDBJ whole genome shotgun (WGS) entry which is preliminary data.</text>
</comment>
<keyword evidence="13" id="KW-1185">Reference proteome</keyword>
<keyword evidence="5" id="KW-1003">Cell membrane</keyword>
<evidence type="ECO:0000256" key="7">
    <source>
        <dbReference type="ARBA" id="ARBA00022795"/>
    </source>
</evidence>
<feature type="compositionally biased region" description="Basic and acidic residues" evidence="11">
    <location>
        <begin position="122"/>
        <end position="139"/>
    </location>
</feature>
<evidence type="ECO:0000256" key="2">
    <source>
        <dbReference type="ARBA" id="ARBA00010004"/>
    </source>
</evidence>
<dbReference type="PANTHER" id="PTHR38786">
    <property type="entry name" value="FLAGELLAR FLIJ PROTEIN"/>
    <property type="match status" value="1"/>
</dbReference>
<keyword evidence="9" id="KW-0472">Membrane</keyword>
<evidence type="ECO:0000256" key="8">
    <source>
        <dbReference type="ARBA" id="ARBA00022927"/>
    </source>
</evidence>
<dbReference type="PANTHER" id="PTHR38786:SF1">
    <property type="entry name" value="FLAGELLAR FLIJ PROTEIN"/>
    <property type="match status" value="1"/>
</dbReference>
<evidence type="ECO:0000313" key="12">
    <source>
        <dbReference type="EMBL" id="GAA0756939.1"/>
    </source>
</evidence>
<evidence type="ECO:0000256" key="10">
    <source>
        <dbReference type="ARBA" id="ARBA00023225"/>
    </source>
</evidence>
<comment type="subcellular location">
    <subcellularLocation>
        <location evidence="1">Cell membrane</location>
        <topology evidence="1">Peripheral membrane protein</topology>
        <orientation evidence="1">Cytoplasmic side</orientation>
    </subcellularLocation>
</comment>
<feature type="region of interest" description="Disordered" evidence="11">
    <location>
        <begin position="122"/>
        <end position="154"/>
    </location>
</feature>
<dbReference type="Pfam" id="PF02050">
    <property type="entry name" value="FliJ"/>
    <property type="match status" value="1"/>
</dbReference>
<evidence type="ECO:0000256" key="9">
    <source>
        <dbReference type="ARBA" id="ARBA00023136"/>
    </source>
</evidence>
<evidence type="ECO:0000256" key="6">
    <source>
        <dbReference type="ARBA" id="ARBA00022500"/>
    </source>
</evidence>